<sequence>AGKTLSARKWHAAFSPEGYLDIGKTLDRIHRGIASSKDISMEFTHQLEEKFGNFYSVVMIPRVHSRKEMR</sequence>
<evidence type="ECO:0000313" key="1">
    <source>
        <dbReference type="EMBL" id="GAU46188.1"/>
    </source>
</evidence>
<reference evidence="2" key="1">
    <citation type="journal article" date="2017" name="Front. Plant Sci.">
        <title>Climate Clever Clovers: New Paradigm to Reduce the Environmental Footprint of Ruminants by Breeding Low Methanogenic Forages Utilizing Haplotype Variation.</title>
        <authorList>
            <person name="Kaur P."/>
            <person name="Appels R."/>
            <person name="Bayer P.E."/>
            <person name="Keeble-Gagnere G."/>
            <person name="Wang J."/>
            <person name="Hirakawa H."/>
            <person name="Shirasawa K."/>
            <person name="Vercoe P."/>
            <person name="Stefanova K."/>
            <person name="Durmic Z."/>
            <person name="Nichols P."/>
            <person name="Revell C."/>
            <person name="Isobe S.N."/>
            <person name="Edwards D."/>
            <person name="Erskine W."/>
        </authorList>
    </citation>
    <scope>NUCLEOTIDE SEQUENCE [LARGE SCALE GENOMIC DNA]</scope>
    <source>
        <strain evidence="2">cv. Daliak</strain>
    </source>
</reference>
<gene>
    <name evidence="1" type="ORF">TSUD_93750</name>
</gene>
<accession>A0A2Z6NPF0</accession>
<dbReference type="AlphaFoldDB" id="A0A2Z6NPF0"/>
<proteinExistence type="predicted"/>
<keyword evidence="2" id="KW-1185">Reference proteome</keyword>
<organism evidence="1 2">
    <name type="scientific">Trifolium subterraneum</name>
    <name type="common">Subterranean clover</name>
    <dbReference type="NCBI Taxonomy" id="3900"/>
    <lineage>
        <taxon>Eukaryota</taxon>
        <taxon>Viridiplantae</taxon>
        <taxon>Streptophyta</taxon>
        <taxon>Embryophyta</taxon>
        <taxon>Tracheophyta</taxon>
        <taxon>Spermatophyta</taxon>
        <taxon>Magnoliopsida</taxon>
        <taxon>eudicotyledons</taxon>
        <taxon>Gunneridae</taxon>
        <taxon>Pentapetalae</taxon>
        <taxon>rosids</taxon>
        <taxon>fabids</taxon>
        <taxon>Fabales</taxon>
        <taxon>Fabaceae</taxon>
        <taxon>Papilionoideae</taxon>
        <taxon>50 kb inversion clade</taxon>
        <taxon>NPAAA clade</taxon>
        <taxon>Hologalegina</taxon>
        <taxon>IRL clade</taxon>
        <taxon>Trifolieae</taxon>
        <taxon>Trifolium</taxon>
    </lineage>
</organism>
<protein>
    <submittedName>
        <fullName evidence="1">Uncharacterized protein</fullName>
    </submittedName>
</protein>
<feature type="non-terminal residue" evidence="1">
    <location>
        <position position="1"/>
    </location>
</feature>
<evidence type="ECO:0000313" key="2">
    <source>
        <dbReference type="Proteomes" id="UP000242715"/>
    </source>
</evidence>
<dbReference type="Proteomes" id="UP000242715">
    <property type="component" value="Unassembled WGS sequence"/>
</dbReference>
<dbReference type="EMBL" id="DF974184">
    <property type="protein sequence ID" value="GAU46188.1"/>
    <property type="molecule type" value="Genomic_DNA"/>
</dbReference>
<name>A0A2Z6NPF0_TRISU</name>
<dbReference type="OrthoDB" id="10264062at2759"/>